<sequence>MSLLGKAALAMWWDMAPDVRPDFEDWHSHEHFPERLGIPGFLRASRWRSVAGEGFFVIYELAAHDTLSSADYLARLNAPTPWSTRLMPHHRNMVRSQCRVLASAGGLLAHQVLTLQLQAEGGDAATLAAEMQALCPMLASLPGLVGVHLLRHEAPAIAPTTEQRIRGLVDAAADWVLLLCGYEAAALGDALAHEALTSALARAGATPRRQGHFQLSHSAVAGDVSGPASEAFRLQAVPQAAA</sequence>
<name>A0ABY4S152_AQUTE</name>
<protein>
    <submittedName>
        <fullName evidence="1">Uncharacterized protein</fullName>
    </submittedName>
</protein>
<evidence type="ECO:0000313" key="2">
    <source>
        <dbReference type="Proteomes" id="UP001056201"/>
    </source>
</evidence>
<gene>
    <name evidence="1" type="ORF">MW290_12880</name>
</gene>
<proteinExistence type="predicted"/>
<evidence type="ECO:0000313" key="1">
    <source>
        <dbReference type="EMBL" id="URI06787.1"/>
    </source>
</evidence>
<dbReference type="Proteomes" id="UP001056201">
    <property type="component" value="Chromosome 1"/>
</dbReference>
<organism evidence="1 2">
    <name type="scientific">Aquincola tertiaricarbonis</name>
    <dbReference type="NCBI Taxonomy" id="391953"/>
    <lineage>
        <taxon>Bacteria</taxon>
        <taxon>Pseudomonadati</taxon>
        <taxon>Pseudomonadota</taxon>
        <taxon>Betaproteobacteria</taxon>
        <taxon>Burkholderiales</taxon>
        <taxon>Sphaerotilaceae</taxon>
        <taxon>Aquincola</taxon>
    </lineage>
</organism>
<accession>A0ABY4S152</accession>
<keyword evidence="2" id="KW-1185">Reference proteome</keyword>
<dbReference type="EMBL" id="CP097635">
    <property type="protein sequence ID" value="URI06787.1"/>
    <property type="molecule type" value="Genomic_DNA"/>
</dbReference>
<reference evidence="1" key="1">
    <citation type="submission" date="2022-05" db="EMBL/GenBank/DDBJ databases">
        <title>An RpoN-dependent PEP-CTERM gene is involved in floc formation of an Aquincola tertiaricarbonis strain.</title>
        <authorList>
            <person name="Qiu D."/>
            <person name="Xia M."/>
        </authorList>
    </citation>
    <scope>NUCLEOTIDE SEQUENCE</scope>
    <source>
        <strain evidence="1">RN12</strain>
    </source>
</reference>
<dbReference type="RefSeq" id="WP_250195050.1">
    <property type="nucleotide sequence ID" value="NZ_CP097635.1"/>
</dbReference>